<evidence type="ECO:0000313" key="2">
    <source>
        <dbReference type="Proteomes" id="UP000011885"/>
    </source>
</evidence>
<evidence type="ECO:0000313" key="1">
    <source>
        <dbReference type="EMBL" id="EMI58234.1"/>
    </source>
</evidence>
<dbReference type="AlphaFoldDB" id="M5UAB6"/>
<dbReference type="PATRIC" id="fig|1263870.3.peg.332"/>
<organism evidence="1 2">
    <name type="scientific">Rhodopirellula sallentina SM41</name>
    <dbReference type="NCBI Taxonomy" id="1263870"/>
    <lineage>
        <taxon>Bacteria</taxon>
        <taxon>Pseudomonadati</taxon>
        <taxon>Planctomycetota</taxon>
        <taxon>Planctomycetia</taxon>
        <taxon>Pirellulales</taxon>
        <taxon>Pirellulaceae</taxon>
        <taxon>Rhodopirellula</taxon>
    </lineage>
</organism>
<keyword evidence="2" id="KW-1185">Reference proteome</keyword>
<dbReference type="EMBL" id="ANOH01000030">
    <property type="protein sequence ID" value="EMI58234.1"/>
    <property type="molecule type" value="Genomic_DNA"/>
</dbReference>
<reference evidence="1 2" key="1">
    <citation type="journal article" date="2013" name="Mar. Genomics">
        <title>Expression of sulfatases in Rhodopirellula baltica and the diversity of sulfatases in the genus Rhodopirellula.</title>
        <authorList>
            <person name="Wegner C.E."/>
            <person name="Richter-Heitmann T."/>
            <person name="Klindworth A."/>
            <person name="Klockow C."/>
            <person name="Richter M."/>
            <person name="Achstetter T."/>
            <person name="Glockner F.O."/>
            <person name="Harder J."/>
        </authorList>
    </citation>
    <scope>NUCLEOTIDE SEQUENCE [LARGE SCALE GENOMIC DNA]</scope>
    <source>
        <strain evidence="1 2">SM41</strain>
    </source>
</reference>
<gene>
    <name evidence="1" type="ORF">RSSM_00304</name>
</gene>
<protein>
    <submittedName>
        <fullName evidence="1">Uncharacterized protein</fullName>
    </submittedName>
</protein>
<dbReference type="Proteomes" id="UP000011885">
    <property type="component" value="Unassembled WGS sequence"/>
</dbReference>
<sequence length="48" mass="5323">MFFCNASWLKRQKVLAFIAGLTFSSLELREKKLLGDMGFGKRVASVGA</sequence>
<accession>M5UAB6</accession>
<comment type="caution">
    <text evidence="1">The sequence shown here is derived from an EMBL/GenBank/DDBJ whole genome shotgun (WGS) entry which is preliminary data.</text>
</comment>
<name>M5UAB6_9BACT</name>
<proteinExistence type="predicted"/>